<protein>
    <submittedName>
        <fullName evidence="1">Uncharacterized protein</fullName>
    </submittedName>
</protein>
<feature type="non-terminal residue" evidence="1">
    <location>
        <position position="88"/>
    </location>
</feature>
<sequence length="88" mass="9983">MLKVIQKAPLQASVFTVLSDMVSYINDGLHSLRSGGDTTADVNERCIKCYGRWSRDTSKDMYIVDSVESRAEFYDVILLDLAKINLYE</sequence>
<comment type="caution">
    <text evidence="1">The sequence shown here is derived from an EMBL/GenBank/DDBJ whole genome shotgun (WGS) entry which is preliminary data.</text>
</comment>
<reference evidence="1 2" key="1">
    <citation type="submission" date="2022-12" db="EMBL/GenBank/DDBJ databases">
        <title>Chromosome-level genome of Tegillarca granosa.</title>
        <authorList>
            <person name="Kim J."/>
        </authorList>
    </citation>
    <scope>NUCLEOTIDE SEQUENCE [LARGE SCALE GENOMIC DNA]</scope>
    <source>
        <strain evidence="1">Teg-2019</strain>
        <tissue evidence="1">Adductor muscle</tissue>
    </source>
</reference>
<dbReference type="Proteomes" id="UP001217089">
    <property type="component" value="Unassembled WGS sequence"/>
</dbReference>
<name>A0ABQ9FQ57_TEGGR</name>
<evidence type="ECO:0000313" key="1">
    <source>
        <dbReference type="EMBL" id="KAJ8318281.1"/>
    </source>
</evidence>
<proteinExistence type="predicted"/>
<accession>A0ABQ9FQ57</accession>
<dbReference type="EMBL" id="JARBDR010000214">
    <property type="protein sequence ID" value="KAJ8318281.1"/>
    <property type="molecule type" value="Genomic_DNA"/>
</dbReference>
<organism evidence="1 2">
    <name type="scientific">Tegillarca granosa</name>
    <name type="common">Malaysian cockle</name>
    <name type="synonym">Anadara granosa</name>
    <dbReference type="NCBI Taxonomy" id="220873"/>
    <lineage>
        <taxon>Eukaryota</taxon>
        <taxon>Metazoa</taxon>
        <taxon>Spiralia</taxon>
        <taxon>Lophotrochozoa</taxon>
        <taxon>Mollusca</taxon>
        <taxon>Bivalvia</taxon>
        <taxon>Autobranchia</taxon>
        <taxon>Pteriomorphia</taxon>
        <taxon>Arcoida</taxon>
        <taxon>Arcoidea</taxon>
        <taxon>Arcidae</taxon>
        <taxon>Tegillarca</taxon>
    </lineage>
</organism>
<evidence type="ECO:0000313" key="2">
    <source>
        <dbReference type="Proteomes" id="UP001217089"/>
    </source>
</evidence>
<gene>
    <name evidence="1" type="ORF">KUTeg_003372</name>
</gene>
<keyword evidence="2" id="KW-1185">Reference proteome</keyword>